<evidence type="ECO:0000256" key="5">
    <source>
        <dbReference type="RuleBase" id="RU367140"/>
    </source>
</evidence>
<keyword evidence="5" id="KW-0539">Nucleus</keyword>
<feature type="compositionally biased region" description="Polar residues" evidence="6">
    <location>
        <begin position="549"/>
        <end position="569"/>
    </location>
</feature>
<comment type="function">
    <text evidence="5">Involved in pre-mRNA splicing.</text>
</comment>
<evidence type="ECO:0000259" key="7">
    <source>
        <dbReference type="PROSITE" id="PS01031"/>
    </source>
</evidence>
<reference evidence="8 9" key="1">
    <citation type="journal article" date="2018" name="New Phytol.">
        <title>Phylogenomics of Endogonaceae and evolution of mycorrhizas within Mucoromycota.</title>
        <authorList>
            <person name="Chang Y."/>
            <person name="Desiro A."/>
            <person name="Na H."/>
            <person name="Sandor L."/>
            <person name="Lipzen A."/>
            <person name="Clum A."/>
            <person name="Barry K."/>
            <person name="Grigoriev I.V."/>
            <person name="Martin F.M."/>
            <person name="Stajich J.E."/>
            <person name="Smith M.E."/>
            <person name="Bonito G."/>
            <person name="Spatafora J.W."/>
        </authorList>
    </citation>
    <scope>NUCLEOTIDE SEQUENCE [LARGE SCALE GENOMIC DNA]</scope>
    <source>
        <strain evidence="8 9">GMNB39</strain>
    </source>
</reference>
<name>A0A433DMW1_9FUNG</name>
<evidence type="ECO:0000313" key="9">
    <source>
        <dbReference type="Proteomes" id="UP000268093"/>
    </source>
</evidence>
<dbReference type="CDD" id="cd06464">
    <property type="entry name" value="ACD_sHsps-like"/>
    <property type="match status" value="1"/>
</dbReference>
<keyword evidence="5" id="KW-0507">mRNA processing</keyword>
<organism evidence="8 9">
    <name type="scientific">Jimgerdemannia flammicorona</name>
    <dbReference type="NCBI Taxonomy" id="994334"/>
    <lineage>
        <taxon>Eukaryota</taxon>
        <taxon>Fungi</taxon>
        <taxon>Fungi incertae sedis</taxon>
        <taxon>Mucoromycota</taxon>
        <taxon>Mucoromycotina</taxon>
        <taxon>Endogonomycetes</taxon>
        <taxon>Endogonales</taxon>
        <taxon>Endogonaceae</taxon>
        <taxon>Jimgerdemannia</taxon>
    </lineage>
</organism>
<feature type="region of interest" description="Disordered" evidence="6">
    <location>
        <begin position="671"/>
        <end position="788"/>
    </location>
</feature>
<comment type="subcellular location">
    <subcellularLocation>
        <location evidence="5">Nucleus</location>
    </subcellularLocation>
</comment>
<dbReference type="InterPro" id="IPR008978">
    <property type="entry name" value="HSP20-like_chaperone"/>
</dbReference>
<feature type="compositionally biased region" description="Low complexity" evidence="6">
    <location>
        <begin position="572"/>
        <end position="585"/>
    </location>
</feature>
<gene>
    <name evidence="8" type="ORF">BC936DRAFT_137738</name>
</gene>
<dbReference type="Pfam" id="PF00011">
    <property type="entry name" value="HSP20"/>
    <property type="match status" value="1"/>
</dbReference>
<feature type="region of interest" description="Disordered" evidence="6">
    <location>
        <begin position="542"/>
        <end position="628"/>
    </location>
</feature>
<evidence type="ECO:0000256" key="6">
    <source>
        <dbReference type="SAM" id="MobiDB-lite"/>
    </source>
</evidence>
<comment type="similarity">
    <text evidence="3 4">Belongs to the small heat shock protein (HSP20) family.</text>
</comment>
<comment type="caution">
    <text evidence="8">The sequence shown here is derived from an EMBL/GenBank/DDBJ whole genome shotgun (WGS) entry which is preliminary data.</text>
</comment>
<comment type="subunit">
    <text evidence="5">Associated with the spliceosome.</text>
</comment>
<dbReference type="PANTHER" id="PTHR12096">
    <property type="entry name" value="NUCLEAR PROTEIN SKIP-RELATED"/>
    <property type="match status" value="1"/>
</dbReference>
<dbReference type="EMBL" id="RBNI01000119">
    <property type="protein sequence ID" value="RUP52202.1"/>
    <property type="molecule type" value="Genomic_DNA"/>
</dbReference>
<proteinExistence type="inferred from homology"/>
<feature type="compositionally biased region" description="Basic and acidic residues" evidence="6">
    <location>
        <begin position="586"/>
        <end position="628"/>
    </location>
</feature>
<dbReference type="Proteomes" id="UP000268093">
    <property type="component" value="Unassembled WGS sequence"/>
</dbReference>
<feature type="compositionally biased region" description="Basic and acidic residues" evidence="6">
    <location>
        <begin position="769"/>
        <end position="788"/>
    </location>
</feature>
<evidence type="ECO:0000313" key="8">
    <source>
        <dbReference type="EMBL" id="RUP52202.1"/>
    </source>
</evidence>
<keyword evidence="9" id="KW-1185">Reference proteome</keyword>
<evidence type="ECO:0000256" key="3">
    <source>
        <dbReference type="PROSITE-ProRule" id="PRU00285"/>
    </source>
</evidence>
<dbReference type="AlphaFoldDB" id="A0A433DMW1"/>
<feature type="domain" description="SHSP" evidence="7">
    <location>
        <begin position="40"/>
        <end position="182"/>
    </location>
</feature>
<evidence type="ECO:0000256" key="4">
    <source>
        <dbReference type="RuleBase" id="RU003616"/>
    </source>
</evidence>
<dbReference type="GO" id="GO:0005681">
    <property type="term" value="C:spliceosomal complex"/>
    <property type="evidence" value="ECO:0007669"/>
    <property type="project" value="UniProtKB-UniRule"/>
</dbReference>
<dbReference type="InterPro" id="IPR017862">
    <property type="entry name" value="SKI-int_prot_SKIP"/>
</dbReference>
<evidence type="ECO:0000256" key="2">
    <source>
        <dbReference type="ARBA" id="ARBA00022160"/>
    </source>
</evidence>
<feature type="compositionally biased region" description="Basic and acidic residues" evidence="6">
    <location>
        <begin position="726"/>
        <end position="743"/>
    </location>
</feature>
<dbReference type="GO" id="GO:0000398">
    <property type="term" value="P:mRNA splicing, via spliceosome"/>
    <property type="evidence" value="ECO:0007669"/>
    <property type="project" value="InterPro"/>
</dbReference>
<accession>A0A433DMW1</accession>
<dbReference type="OrthoDB" id="666364at2759"/>
<comment type="similarity">
    <text evidence="1 5">Belongs to the SNW family.</text>
</comment>
<dbReference type="InterPro" id="IPR002068">
    <property type="entry name" value="A-crystallin/Hsp20_dom"/>
</dbReference>
<dbReference type="Gene3D" id="2.60.40.790">
    <property type="match status" value="1"/>
</dbReference>
<dbReference type="SUPFAM" id="SSF49764">
    <property type="entry name" value="HSP20-like chaperones"/>
    <property type="match status" value="1"/>
</dbReference>
<dbReference type="Pfam" id="PF02731">
    <property type="entry name" value="SKIP_SNW"/>
    <property type="match status" value="1"/>
</dbReference>
<evidence type="ECO:0000256" key="1">
    <source>
        <dbReference type="ARBA" id="ARBA00010197"/>
    </source>
</evidence>
<dbReference type="InterPro" id="IPR004015">
    <property type="entry name" value="SKI-int_prot_SKIP_SNW-dom"/>
</dbReference>
<keyword evidence="5" id="KW-0747">Spliceosome</keyword>
<keyword evidence="5" id="KW-0508">mRNA splicing</keyword>
<sequence length="788" mass="87220">MTGSIYSADTLNHMRRMMSTLVDDVFGTHSGDRGQRRGTAEPIDWVPELDIYNTQNEIIVKANLPGVPKDSLNIETRDENLLILSGNYWRHQHFNEVLSYLVPLSSSFFRIVSLGESTCPPPELDRNTIVLHERPCGKFRRAIGLPGNINHDAIKASLVEGCLEVKVPKVEPSGKKIEISKQTESHSTMPPFFPTPIMAAALSSVLPKPRHSMPTAQDQQSFDNHFDQLTALRKANQPPPYGKRSGFKPRGPEDFGNGGAFPEIHLAQYPLDMGRKNLSGSTATSGGSLTLEVDAQGNVRYDAIARQGHSDTRIVHSQFKDLVPLHARADVDEDKITEDRPSEEEVTDVMERTRAALEKIVQGKIAAAQPKNVVQGGDKKGPTYIRYTPGQGSQSDAFNSGAKQRIIRMVEMPVDPMDPPKFKHKKIPRGPPSPQAPVLHSPPHKLTVKEQSDWVIPPCISNWKNSKGYTIPLDKRLAADGRGLQEVTINDNFAKFSEALFAADRHAREEVRQRNLMAQKLAQKQKEAEEEKLRLLAQRAREERAGIVSQPTTSNPSRPTAAQMNSTSAVVGDYGSSDDSGSDSGSDSKARERENLRRERQKDREREVRMSHMGAETKAKALAREQGRDVSEKIALGLAKPSTSKESMYDQRLFNQSEGISSGFKDDDAYNLYDKPLFDGSSSSSIYRPKRALDSDLYGGGSSEQIERMIGQDKFGSSGSRGFQGADKDARRDGPVQFERDTTEGGGSSKTADPFGVNQFLSQAKKGKRGTEEREVQPSEGRGKRYKD</sequence>
<dbReference type="PROSITE" id="PS01031">
    <property type="entry name" value="SHSP"/>
    <property type="match status" value="1"/>
</dbReference>
<protein>
    <recommendedName>
        <fullName evidence="2 5">Pre-mRNA-processing protein 45</fullName>
    </recommendedName>
</protein>